<dbReference type="InterPro" id="IPR036397">
    <property type="entry name" value="RNaseH_sf"/>
</dbReference>
<dbReference type="SUPFAM" id="SSF53098">
    <property type="entry name" value="Ribonuclease H-like"/>
    <property type="match status" value="1"/>
</dbReference>
<evidence type="ECO:0000256" key="1">
    <source>
        <dbReference type="RuleBase" id="RU361178"/>
    </source>
</evidence>
<keyword evidence="6" id="KW-1185">Reference proteome</keyword>
<dbReference type="eggNOG" id="KOG1041">
    <property type="taxonomic scope" value="Eukaryota"/>
</dbReference>
<dbReference type="InterPro" id="IPR012337">
    <property type="entry name" value="RNaseH-like_sf"/>
</dbReference>
<feature type="domain" description="Piwi" evidence="4">
    <location>
        <begin position="731"/>
        <end position="1036"/>
    </location>
</feature>
<dbReference type="GO" id="GO:0003723">
    <property type="term" value="F:RNA binding"/>
    <property type="evidence" value="ECO:0007669"/>
    <property type="project" value="InterPro"/>
</dbReference>
<feature type="compositionally biased region" description="Basic and acidic residues" evidence="2">
    <location>
        <begin position="370"/>
        <end position="407"/>
    </location>
</feature>
<protein>
    <recommendedName>
        <fullName evidence="7">Piwi domain-containing protein</fullName>
    </recommendedName>
</protein>
<dbReference type="FunCoup" id="E3MK29">
    <property type="interactions" value="207"/>
</dbReference>
<evidence type="ECO:0000256" key="2">
    <source>
        <dbReference type="SAM" id="MobiDB-lite"/>
    </source>
</evidence>
<dbReference type="PANTHER" id="PTHR22891">
    <property type="entry name" value="EUKARYOTIC TRANSLATION INITIATION FACTOR 2C"/>
    <property type="match status" value="1"/>
</dbReference>
<dbReference type="PROSITE" id="PS50822">
    <property type="entry name" value="PIWI"/>
    <property type="match status" value="1"/>
</dbReference>
<reference evidence="5" key="1">
    <citation type="submission" date="2007-07" db="EMBL/GenBank/DDBJ databases">
        <title>PCAP assembly of the Caenorhabditis remanei genome.</title>
        <authorList>
            <consortium name="The Caenorhabditis remanei Sequencing Consortium"/>
            <person name="Wilson R.K."/>
        </authorList>
    </citation>
    <scope>NUCLEOTIDE SEQUENCE [LARGE SCALE GENOMIC DNA]</scope>
    <source>
        <strain evidence="5">PB4641</strain>
    </source>
</reference>
<dbReference type="EMBL" id="DS268451">
    <property type="protein sequence ID" value="EFP03862.1"/>
    <property type="molecule type" value="Genomic_DNA"/>
</dbReference>
<accession>E3MK29</accession>
<dbReference type="PROSITE" id="PS50821">
    <property type="entry name" value="PAZ"/>
    <property type="match status" value="1"/>
</dbReference>
<dbReference type="Pfam" id="PF02170">
    <property type="entry name" value="PAZ"/>
    <property type="match status" value="1"/>
</dbReference>
<dbReference type="Pfam" id="PF02171">
    <property type="entry name" value="Piwi"/>
    <property type="match status" value="1"/>
</dbReference>
<dbReference type="SUPFAM" id="SSF101690">
    <property type="entry name" value="PAZ domain"/>
    <property type="match status" value="1"/>
</dbReference>
<feature type="region of interest" description="Disordered" evidence="2">
    <location>
        <begin position="349"/>
        <end position="416"/>
    </location>
</feature>
<dbReference type="InParanoid" id="E3MK29"/>
<gene>
    <name evidence="5" type="ORF">CRE_28790</name>
</gene>
<dbReference type="AlphaFoldDB" id="E3MK29"/>
<feature type="compositionally biased region" description="Polar residues" evidence="2">
    <location>
        <begin position="42"/>
        <end position="57"/>
    </location>
</feature>
<dbReference type="InterPro" id="IPR056992">
    <property type="entry name" value="HRDE1/NRDE-3-like_N"/>
</dbReference>
<dbReference type="CDD" id="cd02846">
    <property type="entry name" value="PAZ_argonaute_like"/>
    <property type="match status" value="1"/>
</dbReference>
<evidence type="ECO:0000313" key="5">
    <source>
        <dbReference type="EMBL" id="EFP03862.1"/>
    </source>
</evidence>
<dbReference type="OMA" id="WMQEPRL"/>
<dbReference type="InterPro" id="IPR003100">
    <property type="entry name" value="PAZ_dom"/>
</dbReference>
<proteinExistence type="inferred from homology"/>
<dbReference type="CDD" id="cd02826">
    <property type="entry name" value="Piwi-like"/>
    <property type="match status" value="1"/>
</dbReference>
<dbReference type="Gene3D" id="2.170.260.10">
    <property type="entry name" value="paz domain"/>
    <property type="match status" value="1"/>
</dbReference>
<dbReference type="InterPro" id="IPR003165">
    <property type="entry name" value="Piwi"/>
</dbReference>
<dbReference type="OrthoDB" id="10252740at2759"/>
<evidence type="ECO:0000259" key="3">
    <source>
        <dbReference type="PROSITE" id="PS50821"/>
    </source>
</evidence>
<feature type="domain" description="PAZ" evidence="3">
    <location>
        <begin position="422"/>
        <end position="524"/>
    </location>
</feature>
<dbReference type="InterPro" id="IPR057272">
    <property type="entry name" value="Piwi_nem"/>
</dbReference>
<name>E3MK29_CAERE</name>
<dbReference type="SMART" id="SM00949">
    <property type="entry name" value="PAZ"/>
    <property type="match status" value="1"/>
</dbReference>
<dbReference type="HOGENOM" id="CLU_012806_0_0_1"/>
<evidence type="ECO:0000313" key="6">
    <source>
        <dbReference type="Proteomes" id="UP000008281"/>
    </source>
</evidence>
<evidence type="ECO:0008006" key="7">
    <source>
        <dbReference type="Google" id="ProtNLM"/>
    </source>
</evidence>
<dbReference type="Proteomes" id="UP000008281">
    <property type="component" value="Unassembled WGS sequence"/>
</dbReference>
<dbReference type="Pfam" id="PF25128">
    <property type="entry name" value="HRDE1_NRDE3_N"/>
    <property type="match status" value="1"/>
</dbReference>
<dbReference type="InterPro" id="IPR036085">
    <property type="entry name" value="PAZ_dom_sf"/>
</dbReference>
<dbReference type="SMART" id="SM00950">
    <property type="entry name" value="Piwi"/>
    <property type="match status" value="1"/>
</dbReference>
<feature type="region of interest" description="Disordered" evidence="2">
    <location>
        <begin position="1"/>
        <end position="57"/>
    </location>
</feature>
<comment type="similarity">
    <text evidence="1">Belongs to the argonaute family.</text>
</comment>
<dbReference type="STRING" id="31234.E3MK29"/>
<dbReference type="Gene3D" id="3.30.420.10">
    <property type="entry name" value="Ribonuclease H-like superfamily/Ribonuclease H"/>
    <property type="match status" value="1"/>
</dbReference>
<feature type="compositionally biased region" description="Low complexity" evidence="2">
    <location>
        <begin position="13"/>
        <end position="24"/>
    </location>
</feature>
<sequence>MSDPFDRIMGDMSSGQASRSTSSSRIPKRDHRHSPEKDAPSSKRSNPGFTTPSSTTRIGRDSFAVMDTLDVQMNMFVLNLSKMPQKIQRIHVDTLMLCSNGKEINLNLGVVAVGGEWVLMRVFHHLFINFSVNSHNRRLAQHLIMRKFHEKKRHLFSNQSYHVMAYDCAAALYVPAGVYTGSDEEEASFSKEDFSSEDWTLVSKVSRRKDDKFLVRLKPAGFVETQGVDALEASNRMELTRCVEIVTSQKLNNNEFYQFGNATFPLRDSPNSEPDGTSEIRSGFAKVARLVEGRKGTNEMLMTIDTKLSPFYKNTSVLKFVINTYAESRGVGGGGYGGGGRGGYGGGGRGGYGGGRNDSRDSRGSYGGRSDSRDSRGGYGRSESRDSYGGRDESRGRRDSYDSRRSGGDSSGPDYNAQEVAEVEKAVRDNKNLVKTFEQALKGLFVEAIHLSGSSKIIRVAGVSEASAESSYFTQKDDKGEISVAEYFYKEHNIKLKFPHMPMIIMKRFKHECFFPMEVLRILPGQRIKVHKMSATVQSAMTGRNASMPQQHVDIVQKILSHSLKLEKNLYMDAFGIELESTKPVQLKAKLLPPAQIKFKNAVYMPDMGRPAFRNPGSFIEPAHIRRVAIVSFDRAIDMRQAEDFCDRLYDYCRDNGIKVDRDSKDWSIREMNSGDNVAIKEAMEDWMKKGVSIFVGIARDKKPDVHDVLKYYEESVGMQTIQLCKQTVDKMMNPQGGRQTIENVMRKFNLKCGGTNFHVEVPNSIRGKCVCANTETMNKKLLEQVQFIGFEISHGAARTLYDRSRNQMDGEPSIVGVSYSLTNSTQLGGFSYMQTQREYKLQKLDEVFPNCVRAYKEHAKKLPSRIVIYRVGAGEGDFKRIKEEIEEIRSTFAKIDHGYSPQLVVLVAQRASHARVFPSRIQGHKAFEQNVPSGTCIDNVVTSFGYEEFILSSQTPLIVSLIYHLSSFIVFNFQGTVRPCKYTILANDPNWSKNELIHLTYFRAFGHQVSYQPPSVPDVLYAAENLAKRGKNNYKVHQRYVSLQAIERRIIADHPDFVNEEMREQLASAIVDEMSVAMNGMTIAKRNFWA</sequence>
<dbReference type="Gene3D" id="3.40.50.2300">
    <property type="match status" value="1"/>
</dbReference>
<organism evidence="6">
    <name type="scientific">Caenorhabditis remanei</name>
    <name type="common">Caenorhabditis vulgaris</name>
    <dbReference type="NCBI Taxonomy" id="31234"/>
    <lineage>
        <taxon>Eukaryota</taxon>
        <taxon>Metazoa</taxon>
        <taxon>Ecdysozoa</taxon>
        <taxon>Nematoda</taxon>
        <taxon>Chromadorea</taxon>
        <taxon>Rhabditida</taxon>
        <taxon>Rhabditina</taxon>
        <taxon>Rhabditomorpha</taxon>
        <taxon>Rhabditoidea</taxon>
        <taxon>Rhabditidae</taxon>
        <taxon>Peloderinae</taxon>
        <taxon>Caenorhabditis</taxon>
    </lineage>
</organism>
<evidence type="ECO:0000259" key="4">
    <source>
        <dbReference type="PROSITE" id="PS50822"/>
    </source>
</evidence>